<evidence type="ECO:0000313" key="5">
    <source>
        <dbReference type="Proteomes" id="UP000663844"/>
    </source>
</evidence>
<dbReference type="Gene3D" id="2.100.10.30">
    <property type="entry name" value="Jacalin-like lectin domain"/>
    <property type="match status" value="1"/>
</dbReference>
<dbReference type="InterPro" id="IPR036404">
    <property type="entry name" value="Jacalin-like_lectin_dom_sf"/>
</dbReference>
<dbReference type="InterPro" id="IPR001229">
    <property type="entry name" value="Jacalin-like_lectin_dom"/>
</dbReference>
<proteinExistence type="predicted"/>
<gene>
    <name evidence="4" type="ORF">OXD698_LOCUS19156</name>
</gene>
<protein>
    <recommendedName>
        <fullName evidence="3">Jacalin-type lectin domain-containing protein</fullName>
    </recommendedName>
</protein>
<keyword evidence="1" id="KW-0732">Signal</keyword>
<dbReference type="PANTHER" id="PTHR33589:SF3">
    <property type="entry name" value="ZYMOGEN GRANULE MEMBRANE PROTEIN 16-LIKE"/>
    <property type="match status" value="1"/>
</dbReference>
<accession>A0A819CB09</accession>
<evidence type="ECO:0000313" key="4">
    <source>
        <dbReference type="EMBL" id="CAF3816315.1"/>
    </source>
</evidence>
<dbReference type="EMBL" id="CAJOAZ010001449">
    <property type="protein sequence ID" value="CAF3816315.1"/>
    <property type="molecule type" value="Genomic_DNA"/>
</dbReference>
<dbReference type="InterPro" id="IPR052321">
    <property type="entry name" value="PolyBind_ProtTraffic"/>
</dbReference>
<evidence type="ECO:0000259" key="3">
    <source>
        <dbReference type="PROSITE" id="PS51752"/>
    </source>
</evidence>
<dbReference type="GO" id="GO:0030246">
    <property type="term" value="F:carbohydrate binding"/>
    <property type="evidence" value="ECO:0007669"/>
    <property type="project" value="UniProtKB-KW"/>
</dbReference>
<organism evidence="4 5">
    <name type="scientific">Adineta steineri</name>
    <dbReference type="NCBI Taxonomy" id="433720"/>
    <lineage>
        <taxon>Eukaryota</taxon>
        <taxon>Metazoa</taxon>
        <taxon>Spiralia</taxon>
        <taxon>Gnathifera</taxon>
        <taxon>Rotifera</taxon>
        <taxon>Eurotatoria</taxon>
        <taxon>Bdelloidea</taxon>
        <taxon>Adinetida</taxon>
        <taxon>Adinetidae</taxon>
        <taxon>Adineta</taxon>
    </lineage>
</organism>
<reference evidence="4" key="1">
    <citation type="submission" date="2021-02" db="EMBL/GenBank/DDBJ databases">
        <authorList>
            <person name="Nowell W R."/>
        </authorList>
    </citation>
    <scope>NUCLEOTIDE SEQUENCE</scope>
</reference>
<dbReference type="Pfam" id="PF01419">
    <property type="entry name" value="Jacalin"/>
    <property type="match status" value="1"/>
</dbReference>
<dbReference type="Proteomes" id="UP000663844">
    <property type="component" value="Unassembled WGS sequence"/>
</dbReference>
<keyword evidence="2" id="KW-0430">Lectin</keyword>
<dbReference type="PROSITE" id="PS51752">
    <property type="entry name" value="JACALIN_LECTIN"/>
    <property type="match status" value="1"/>
</dbReference>
<sequence length="160" mass="17197">MTDKLAGGSGGIPFNDAELLDSSKIYAPQTISMTQGTYSSVLVVGMIQITYAADDKTSFAAHKHGSLGEASNTTTCGSFNLQPDEKIIQVNGRYSARINSLQFVTTKNRKVPDPACGGTDGAMFTDSKLGYYLSFISGRSGVTLDAIQFHWVKFLGMTYN</sequence>
<dbReference type="PANTHER" id="PTHR33589">
    <property type="entry name" value="OS11G0524900 PROTEIN"/>
    <property type="match status" value="1"/>
</dbReference>
<feature type="domain" description="Jacalin-type lectin" evidence="3">
    <location>
        <begin position="1"/>
        <end position="153"/>
    </location>
</feature>
<name>A0A819CB09_9BILA</name>
<dbReference type="SUPFAM" id="SSF51101">
    <property type="entry name" value="Mannose-binding lectins"/>
    <property type="match status" value="1"/>
</dbReference>
<dbReference type="AlphaFoldDB" id="A0A819CB09"/>
<evidence type="ECO:0000256" key="1">
    <source>
        <dbReference type="ARBA" id="ARBA00022729"/>
    </source>
</evidence>
<dbReference type="SMART" id="SM00915">
    <property type="entry name" value="Jacalin"/>
    <property type="match status" value="1"/>
</dbReference>
<comment type="caution">
    <text evidence="4">The sequence shown here is derived from an EMBL/GenBank/DDBJ whole genome shotgun (WGS) entry which is preliminary data.</text>
</comment>
<evidence type="ECO:0000256" key="2">
    <source>
        <dbReference type="ARBA" id="ARBA00022734"/>
    </source>
</evidence>